<dbReference type="Pfam" id="PF07898">
    <property type="entry name" value="DUF1676"/>
    <property type="match status" value="1"/>
</dbReference>
<dbReference type="InterPro" id="IPR012464">
    <property type="entry name" value="DUF1676"/>
</dbReference>
<name>A0A154PGX7_DUFNO</name>
<dbReference type="PANTHER" id="PTHR21879">
    <property type="entry name" value="FI03362P-RELATED-RELATED"/>
    <property type="match status" value="1"/>
</dbReference>
<dbReference type="OrthoDB" id="8189012at2759"/>
<organism evidence="2 3">
    <name type="scientific">Dufourea novaeangliae</name>
    <name type="common">Sweat bee</name>
    <dbReference type="NCBI Taxonomy" id="178035"/>
    <lineage>
        <taxon>Eukaryota</taxon>
        <taxon>Metazoa</taxon>
        <taxon>Ecdysozoa</taxon>
        <taxon>Arthropoda</taxon>
        <taxon>Hexapoda</taxon>
        <taxon>Insecta</taxon>
        <taxon>Pterygota</taxon>
        <taxon>Neoptera</taxon>
        <taxon>Endopterygota</taxon>
        <taxon>Hymenoptera</taxon>
        <taxon>Apocrita</taxon>
        <taxon>Aculeata</taxon>
        <taxon>Apoidea</taxon>
        <taxon>Anthophila</taxon>
        <taxon>Halictidae</taxon>
        <taxon>Rophitinae</taxon>
        <taxon>Dufourea</taxon>
    </lineage>
</organism>
<evidence type="ECO:0000313" key="2">
    <source>
        <dbReference type="EMBL" id="KZC11136.1"/>
    </source>
</evidence>
<sequence length="204" mass="22095">MATDPPGQSGSNMLRRMFVVLPLCGVLAICSCTIIRQGSYVGVRRQIDCRENVNSTACGAKTGEIGTGRDPVTVREARTIEGAVSGESGDGGVEEVSSRKKKGKGYGKLLMYFLGAGKLTMLYVIINTVAAIAGKALVVGKVALAIATALALKKSSEHKEKVSYEIIKHPHHTYEHTHSSSLDYDHGSFGENDFGYRKRRENYR</sequence>
<accession>A0A154PGX7</accession>
<dbReference type="STRING" id="178035.A0A154PGX7"/>
<evidence type="ECO:0000256" key="1">
    <source>
        <dbReference type="SAM" id="Phobius"/>
    </source>
</evidence>
<protein>
    <submittedName>
        <fullName evidence="2">Uncharacterized protein</fullName>
    </submittedName>
</protein>
<gene>
    <name evidence="2" type="ORF">WN55_02497</name>
</gene>
<dbReference type="EMBL" id="KQ434902">
    <property type="protein sequence ID" value="KZC11136.1"/>
    <property type="molecule type" value="Genomic_DNA"/>
</dbReference>
<feature type="transmembrane region" description="Helical" evidence="1">
    <location>
        <begin position="17"/>
        <end position="35"/>
    </location>
</feature>
<keyword evidence="1" id="KW-1133">Transmembrane helix</keyword>
<feature type="transmembrane region" description="Helical" evidence="1">
    <location>
        <begin position="132"/>
        <end position="152"/>
    </location>
</feature>
<reference evidence="2 3" key="1">
    <citation type="submission" date="2015-07" db="EMBL/GenBank/DDBJ databases">
        <title>The genome of Dufourea novaeangliae.</title>
        <authorList>
            <person name="Pan H."/>
            <person name="Kapheim K."/>
        </authorList>
    </citation>
    <scope>NUCLEOTIDE SEQUENCE [LARGE SCALE GENOMIC DNA]</scope>
    <source>
        <strain evidence="2">0120121106</strain>
        <tissue evidence="2">Whole body</tissue>
    </source>
</reference>
<keyword evidence="3" id="KW-1185">Reference proteome</keyword>
<dbReference type="Proteomes" id="UP000076502">
    <property type="component" value="Unassembled WGS sequence"/>
</dbReference>
<proteinExistence type="predicted"/>
<keyword evidence="1" id="KW-0472">Membrane</keyword>
<evidence type="ECO:0000313" key="3">
    <source>
        <dbReference type="Proteomes" id="UP000076502"/>
    </source>
</evidence>
<dbReference type="OMA" id="YEHRKRR"/>
<dbReference type="AlphaFoldDB" id="A0A154PGX7"/>
<dbReference type="GO" id="GO:0016020">
    <property type="term" value="C:membrane"/>
    <property type="evidence" value="ECO:0007669"/>
    <property type="project" value="TreeGrafter"/>
</dbReference>
<feature type="transmembrane region" description="Helical" evidence="1">
    <location>
        <begin position="109"/>
        <end position="126"/>
    </location>
</feature>
<keyword evidence="1" id="KW-0812">Transmembrane</keyword>